<dbReference type="Pfam" id="PF03781">
    <property type="entry name" value="FGE-sulfatase"/>
    <property type="match status" value="1"/>
</dbReference>
<dbReference type="Gene3D" id="3.90.1580.10">
    <property type="entry name" value="paralog of FGE (formylglycine-generating enzyme)"/>
    <property type="match status" value="1"/>
</dbReference>
<dbReference type="PANTHER" id="PTHR23150">
    <property type="entry name" value="SULFATASE MODIFYING FACTOR 1, 2"/>
    <property type="match status" value="1"/>
</dbReference>
<dbReference type="InterPro" id="IPR005532">
    <property type="entry name" value="SUMF_dom"/>
</dbReference>
<proteinExistence type="predicted"/>
<comment type="caution">
    <text evidence="1">The sequence shown here is derived from an EMBL/GenBank/DDBJ whole genome shotgun (WGS) entry which is preliminary data.</text>
</comment>
<evidence type="ECO:0000313" key="1">
    <source>
        <dbReference type="EMBL" id="CAK8997932.1"/>
    </source>
</evidence>
<organism evidence="1 2">
    <name type="scientific">Durusdinium trenchii</name>
    <dbReference type="NCBI Taxonomy" id="1381693"/>
    <lineage>
        <taxon>Eukaryota</taxon>
        <taxon>Sar</taxon>
        <taxon>Alveolata</taxon>
        <taxon>Dinophyceae</taxon>
        <taxon>Suessiales</taxon>
        <taxon>Symbiodiniaceae</taxon>
        <taxon>Durusdinium</taxon>
    </lineage>
</organism>
<evidence type="ECO:0000313" key="2">
    <source>
        <dbReference type="Proteomes" id="UP001642464"/>
    </source>
</evidence>
<keyword evidence="2" id="KW-1185">Reference proteome</keyword>
<name>A0ABP0I5S6_9DINO</name>
<dbReference type="EMBL" id="CAXAMM010002925">
    <property type="protein sequence ID" value="CAK8997932.1"/>
    <property type="molecule type" value="Genomic_DNA"/>
</dbReference>
<accession>A0ABP0I5S6</accession>
<dbReference type="Proteomes" id="UP001642464">
    <property type="component" value="Unassembled WGS sequence"/>
</dbReference>
<dbReference type="InterPro" id="IPR016187">
    <property type="entry name" value="CTDL_fold"/>
</dbReference>
<gene>
    <name evidence="1" type="ORF">SCF082_LOCUS5418</name>
</gene>
<dbReference type="InterPro" id="IPR042095">
    <property type="entry name" value="SUMF_sf"/>
</dbReference>
<reference evidence="1 2" key="1">
    <citation type="submission" date="2024-02" db="EMBL/GenBank/DDBJ databases">
        <authorList>
            <person name="Chen Y."/>
            <person name="Shah S."/>
            <person name="Dougan E. K."/>
            <person name="Thang M."/>
            <person name="Chan C."/>
        </authorList>
    </citation>
    <scope>NUCLEOTIDE SEQUENCE [LARGE SCALE GENOMIC DNA]</scope>
</reference>
<sequence>MAESGKGGMLRQVMQKVSKVFNRGLMRKDSSKKAEDLDVDSDFDPENDELPLSTRENILGRRDSRFIMADLLCVHSLFLVSLAQQIHRINLEMIGDSFELRREFPGLDIKPRLIFDHPSIEQLSEAIVNLPKADVEPAVSEGTSTRLGGSTGESSAYVSRFTQLTEYVASDAVTTVSYETTGMDDVFIRSSDGMECVLIPAACARIGDDGKFEGGDNEGPSHEVNLESFLMDIEPVSVGAYARFLSMVHPSQEQLLDWCILPEEDERCCHIPIMRAESGDGWQVKSGVPVSWPMILVSWYGANAYALWAHGEDWSQYKSAVSSFLPTEAQWEYGARGANPARFPWGNTDASEELLNVCWDASVYEGVSHVATPLTELPLVSVNVQMGVSPFGLRGMAGNVWQWCRDTYHENFYLSSDASAPNAWNSEAGDAKSERGGSWVGGPQLARSSYRRGRIPEAKGRCLGFRCCAPSTRLA</sequence>
<dbReference type="InterPro" id="IPR051043">
    <property type="entry name" value="Sulfatase_Mod_Factor_Kinase"/>
</dbReference>
<dbReference type="PANTHER" id="PTHR23150:SF19">
    <property type="entry name" value="FORMYLGLYCINE-GENERATING ENZYME"/>
    <property type="match status" value="1"/>
</dbReference>
<dbReference type="SUPFAM" id="SSF56436">
    <property type="entry name" value="C-type lectin-like"/>
    <property type="match status" value="1"/>
</dbReference>
<protein>
    <submittedName>
        <fullName evidence="1">Uncharacterized protein</fullName>
    </submittedName>
</protein>